<feature type="region of interest" description="Disordered" evidence="1">
    <location>
        <begin position="1"/>
        <end position="34"/>
    </location>
</feature>
<gene>
    <name evidence="2" type="ORF">NLI96_g3242</name>
</gene>
<feature type="region of interest" description="Disordered" evidence="1">
    <location>
        <begin position="70"/>
        <end position="89"/>
    </location>
</feature>
<evidence type="ECO:0000313" key="2">
    <source>
        <dbReference type="EMBL" id="KAJ3487875.1"/>
    </source>
</evidence>
<feature type="region of interest" description="Disordered" evidence="1">
    <location>
        <begin position="377"/>
        <end position="399"/>
    </location>
</feature>
<organism evidence="2 3">
    <name type="scientific">Meripilus lineatus</name>
    <dbReference type="NCBI Taxonomy" id="2056292"/>
    <lineage>
        <taxon>Eukaryota</taxon>
        <taxon>Fungi</taxon>
        <taxon>Dikarya</taxon>
        <taxon>Basidiomycota</taxon>
        <taxon>Agaricomycotina</taxon>
        <taxon>Agaricomycetes</taxon>
        <taxon>Polyporales</taxon>
        <taxon>Meripilaceae</taxon>
        <taxon>Meripilus</taxon>
    </lineage>
</organism>
<proteinExistence type="predicted"/>
<evidence type="ECO:0000313" key="3">
    <source>
        <dbReference type="Proteomes" id="UP001212997"/>
    </source>
</evidence>
<feature type="compositionally biased region" description="Basic and acidic residues" evidence="1">
    <location>
        <begin position="377"/>
        <end position="395"/>
    </location>
</feature>
<comment type="caution">
    <text evidence="2">The sequence shown here is derived from an EMBL/GenBank/DDBJ whole genome shotgun (WGS) entry which is preliminary data.</text>
</comment>
<dbReference type="AlphaFoldDB" id="A0AAD5V8I9"/>
<dbReference type="EMBL" id="JANAWD010000080">
    <property type="protein sequence ID" value="KAJ3487875.1"/>
    <property type="molecule type" value="Genomic_DNA"/>
</dbReference>
<feature type="compositionally biased region" description="Basic residues" evidence="1">
    <location>
        <begin position="70"/>
        <end position="87"/>
    </location>
</feature>
<accession>A0AAD5V8I9</accession>
<name>A0AAD5V8I9_9APHY</name>
<sequence length="738" mass="82374">MDPVRSYRGGSHSAPPVPRTVGGRTLRSQQETPSYIEAQISSPEVPLRPKIRSKKRAPLDDPFIHHFQQKKSRTQLHEKPKFRRGPKRVVSAPVPQTISFCAPIDIQLEDDARQPRWEVVPSNGVNDPVPTNKRDQVIGAPWAWSRVKSDLLEVMPELSRAVNGVLWMFAETPVLILEEGKHPDDSWDGGDVLVISIQLSGSPATVVPDSPGVTLRWQPIYYQPTPAPSTFPREDLSHADMSLDPHHRLPFLHPSLGSQPVIAPNVSSGITGAFGKVPSELFFNVPSFVNMWPTRFADTSTSYSDVTFVASPGAQEDAWTQEIDSVSHMVTSPRVDSQETQDLPSSPSVCLAESVRRRVDDNHEANIDAVLVDETPHNEASRDGFERETFEKEPVESPSPPEIRALLDFHRASVPVNILVHKDSQYLPFDLPESCEYAFLGYFTIKDVERTAEGTRSHPERGIISTFKWRFTLEWTSDGELQPRHPWWMAGCENHPEISRSPGGYTPIPSHVMRSHPSRDPNHPYETVEQYTRKGWHSLPDMFCPYFSCTVEVGTRADTPDPLSALRGLMEGLVSGSSTTQTFTLDELTILAWHGAGHRKSPPLPAKEKSIAMLCLGADVELVFKLEPAGSLKSRTRSNTRGVHVAHTPLIHSEDEEDEYMDEDEPVTGLFDIERSVSVSGPPKSVPKKMKKNEDVLFITLVHGDMVLLSGDDFEWSLRRTGMCILAVGVFAQRPKLP</sequence>
<reference evidence="2" key="1">
    <citation type="submission" date="2022-07" db="EMBL/GenBank/DDBJ databases">
        <title>Genome Sequence of Physisporinus lineatus.</title>
        <authorList>
            <person name="Buettner E."/>
        </authorList>
    </citation>
    <scope>NUCLEOTIDE SEQUENCE</scope>
    <source>
        <strain evidence="2">VT162</strain>
    </source>
</reference>
<keyword evidence="3" id="KW-1185">Reference proteome</keyword>
<protein>
    <submittedName>
        <fullName evidence="2">Uncharacterized protein</fullName>
    </submittedName>
</protein>
<evidence type="ECO:0000256" key="1">
    <source>
        <dbReference type="SAM" id="MobiDB-lite"/>
    </source>
</evidence>
<dbReference type="Proteomes" id="UP001212997">
    <property type="component" value="Unassembled WGS sequence"/>
</dbReference>